<evidence type="ECO:0008006" key="3">
    <source>
        <dbReference type="Google" id="ProtNLM"/>
    </source>
</evidence>
<dbReference type="Proteomes" id="UP001524460">
    <property type="component" value="Unassembled WGS sequence"/>
</dbReference>
<reference evidence="1 2" key="1">
    <citation type="submission" date="2022-07" db="EMBL/GenBank/DDBJ databases">
        <title>Photobacterium pectinilyticum sp. nov., a marine bacterium isolated from surface seawater of Qingdao offshore.</title>
        <authorList>
            <person name="Wang X."/>
        </authorList>
    </citation>
    <scope>NUCLEOTIDE SEQUENCE [LARGE SCALE GENOMIC DNA]</scope>
    <source>
        <strain evidence="1 2">ZSDE20</strain>
    </source>
</reference>
<dbReference type="EMBL" id="JANEYT010000063">
    <property type="protein sequence ID" value="MCQ1060269.1"/>
    <property type="molecule type" value="Genomic_DNA"/>
</dbReference>
<sequence>MEDNCYTKKKLELLDKHICNKLLLDELKGPYRSDILIDIMKADINFMIFAIKSFRTQLIINKGIDQNAISLQKIALSLSDHQLNRYRKLYRISCNEVMISKCGKTKTALKTYYDHIEKQVDYGKQIISSTQAIGESHFNQHFYEVLVWLSHSIYKQECIANADLVIKHLQQKNYEDQRFHSFLRNNTYKAIESCKNTDLEGYLTSSREILAGPDSNIKTHGEILLKSQSVFFSDKYDHTQISLAKPYYTQ</sequence>
<accession>A0ABT1N8V9</accession>
<organism evidence="1 2">
    <name type="scientific">Photobacterium pectinilyticum</name>
    <dbReference type="NCBI Taxonomy" id="2906793"/>
    <lineage>
        <taxon>Bacteria</taxon>
        <taxon>Pseudomonadati</taxon>
        <taxon>Pseudomonadota</taxon>
        <taxon>Gammaproteobacteria</taxon>
        <taxon>Vibrionales</taxon>
        <taxon>Vibrionaceae</taxon>
        <taxon>Photobacterium</taxon>
    </lineage>
</organism>
<comment type="caution">
    <text evidence="1">The sequence shown here is derived from an EMBL/GenBank/DDBJ whole genome shotgun (WGS) entry which is preliminary data.</text>
</comment>
<keyword evidence="2" id="KW-1185">Reference proteome</keyword>
<dbReference type="RefSeq" id="WP_255044349.1">
    <property type="nucleotide sequence ID" value="NZ_JANEYT010000063.1"/>
</dbReference>
<name>A0ABT1N8V9_9GAMM</name>
<gene>
    <name evidence="1" type="ORF">NHN17_19685</name>
</gene>
<evidence type="ECO:0000313" key="2">
    <source>
        <dbReference type="Proteomes" id="UP001524460"/>
    </source>
</evidence>
<evidence type="ECO:0000313" key="1">
    <source>
        <dbReference type="EMBL" id="MCQ1060269.1"/>
    </source>
</evidence>
<proteinExistence type="predicted"/>
<protein>
    <recommendedName>
        <fullName evidence="3">HEPN AbiU2-like domain-containing protein</fullName>
    </recommendedName>
</protein>